<proteinExistence type="inferred from homology"/>
<dbReference type="PROSITE" id="PS51935">
    <property type="entry name" value="NLPC_P60"/>
    <property type="match status" value="1"/>
</dbReference>
<evidence type="ECO:0000256" key="2">
    <source>
        <dbReference type="ARBA" id="ARBA00022670"/>
    </source>
</evidence>
<name>A0A146KHC3_9EUKA</name>
<protein>
    <submittedName>
        <fullName evidence="6">NlpC/P60 family protein</fullName>
    </submittedName>
</protein>
<evidence type="ECO:0000259" key="5">
    <source>
        <dbReference type="PROSITE" id="PS51935"/>
    </source>
</evidence>
<dbReference type="InterPro" id="IPR051794">
    <property type="entry name" value="PG_Endopeptidase_C40"/>
</dbReference>
<evidence type="ECO:0000256" key="1">
    <source>
        <dbReference type="ARBA" id="ARBA00007074"/>
    </source>
</evidence>
<dbReference type="Gene3D" id="3.90.1720.10">
    <property type="entry name" value="endopeptidase domain like (from Nostoc punctiforme)"/>
    <property type="match status" value="1"/>
</dbReference>
<dbReference type="EMBL" id="GDID01000456">
    <property type="protein sequence ID" value="JAP96150.1"/>
    <property type="molecule type" value="Transcribed_RNA"/>
</dbReference>
<dbReference type="SUPFAM" id="SSF54001">
    <property type="entry name" value="Cysteine proteinases"/>
    <property type="match status" value="1"/>
</dbReference>
<sequence length="123" mass="13184">MFLITVLQNAVTDCAQKQLGKPYVFGATGPNSFDCSGLAQYCYKQAGKSIPRGATAQCQSGTAVSESAGQPGDLVCFNQPNSPHVGIFFGVNQMIHAPKPGDVVKRSTYKWPGSLRFTGLRRI</sequence>
<dbReference type="InterPro" id="IPR000064">
    <property type="entry name" value="NLP_P60_dom"/>
</dbReference>
<dbReference type="GO" id="GO:0008234">
    <property type="term" value="F:cysteine-type peptidase activity"/>
    <property type="evidence" value="ECO:0007669"/>
    <property type="project" value="UniProtKB-KW"/>
</dbReference>
<organism evidence="6">
    <name type="scientific">Trepomonas sp. PC1</name>
    <dbReference type="NCBI Taxonomy" id="1076344"/>
    <lineage>
        <taxon>Eukaryota</taxon>
        <taxon>Metamonada</taxon>
        <taxon>Diplomonadida</taxon>
        <taxon>Hexamitidae</taxon>
        <taxon>Hexamitinae</taxon>
        <taxon>Trepomonas</taxon>
    </lineage>
</organism>
<dbReference type="Pfam" id="PF00877">
    <property type="entry name" value="NLPC_P60"/>
    <property type="match status" value="1"/>
</dbReference>
<accession>A0A146KHC3</accession>
<evidence type="ECO:0000256" key="4">
    <source>
        <dbReference type="ARBA" id="ARBA00022807"/>
    </source>
</evidence>
<gene>
    <name evidence="6" type="ORF">TPC1_10609</name>
</gene>
<evidence type="ECO:0000256" key="3">
    <source>
        <dbReference type="ARBA" id="ARBA00022801"/>
    </source>
</evidence>
<dbReference type="GO" id="GO:0006508">
    <property type="term" value="P:proteolysis"/>
    <property type="evidence" value="ECO:0007669"/>
    <property type="project" value="UniProtKB-KW"/>
</dbReference>
<comment type="similarity">
    <text evidence="1">Belongs to the peptidase C40 family.</text>
</comment>
<dbReference type="PANTHER" id="PTHR47359">
    <property type="entry name" value="PEPTIDOGLYCAN DL-ENDOPEPTIDASE CWLO"/>
    <property type="match status" value="1"/>
</dbReference>
<keyword evidence="4" id="KW-0788">Thiol protease</keyword>
<keyword evidence="3" id="KW-0378">Hydrolase</keyword>
<feature type="domain" description="NlpC/P60" evidence="5">
    <location>
        <begin position="5"/>
        <end position="123"/>
    </location>
</feature>
<dbReference type="AlphaFoldDB" id="A0A146KHC3"/>
<keyword evidence="2" id="KW-0645">Protease</keyword>
<reference evidence="6" key="1">
    <citation type="submission" date="2015-07" db="EMBL/GenBank/DDBJ databases">
        <title>Adaptation to a free-living lifestyle via gene acquisitions in the diplomonad Trepomonas sp. PC1.</title>
        <authorList>
            <person name="Xu F."/>
            <person name="Jerlstrom-Hultqvist J."/>
            <person name="Kolisko M."/>
            <person name="Simpson A.G.B."/>
            <person name="Roger A.J."/>
            <person name="Svard S.G."/>
            <person name="Andersson J.O."/>
        </authorList>
    </citation>
    <scope>NUCLEOTIDE SEQUENCE</scope>
    <source>
        <strain evidence="6">PC1</strain>
    </source>
</reference>
<dbReference type="InterPro" id="IPR038765">
    <property type="entry name" value="Papain-like_cys_pep_sf"/>
</dbReference>
<evidence type="ECO:0000313" key="6">
    <source>
        <dbReference type="EMBL" id="JAP96150.1"/>
    </source>
</evidence>
<dbReference type="PANTHER" id="PTHR47359:SF3">
    <property type="entry name" value="NLP_P60 DOMAIN-CONTAINING PROTEIN-RELATED"/>
    <property type="match status" value="1"/>
</dbReference>